<gene>
    <name evidence="1" type="ORF">R3W88_014750</name>
</gene>
<sequence length="76" mass="8889">MVASRDQQIRRWNQTCNLLLSKVHRLADPAAQMGLDYQEMNHEQFLVKVSEFTEYLATSLKDIYQSVRGHLRPQSP</sequence>
<accession>A0AAV9KWX9</accession>
<evidence type="ECO:0000313" key="1">
    <source>
        <dbReference type="EMBL" id="KAK4716412.1"/>
    </source>
</evidence>
<dbReference type="EMBL" id="JAWPEI010000009">
    <property type="protein sequence ID" value="KAK4716412.1"/>
    <property type="molecule type" value="Genomic_DNA"/>
</dbReference>
<reference evidence="1 2" key="1">
    <citation type="submission" date="2023-10" db="EMBL/GenBank/DDBJ databases">
        <title>Genome-Wide Identification Analysis in wild type Solanum Pinnatisectum Reveals Some Genes Defensing Phytophthora Infestans.</title>
        <authorList>
            <person name="Sun C."/>
        </authorList>
    </citation>
    <scope>NUCLEOTIDE SEQUENCE [LARGE SCALE GENOMIC DNA]</scope>
    <source>
        <strain evidence="1">LQN</strain>
        <tissue evidence="1">Leaf</tissue>
    </source>
</reference>
<organism evidence="1 2">
    <name type="scientific">Solanum pinnatisectum</name>
    <name type="common">tansyleaf nightshade</name>
    <dbReference type="NCBI Taxonomy" id="50273"/>
    <lineage>
        <taxon>Eukaryota</taxon>
        <taxon>Viridiplantae</taxon>
        <taxon>Streptophyta</taxon>
        <taxon>Embryophyta</taxon>
        <taxon>Tracheophyta</taxon>
        <taxon>Spermatophyta</taxon>
        <taxon>Magnoliopsida</taxon>
        <taxon>eudicotyledons</taxon>
        <taxon>Gunneridae</taxon>
        <taxon>Pentapetalae</taxon>
        <taxon>asterids</taxon>
        <taxon>lamiids</taxon>
        <taxon>Solanales</taxon>
        <taxon>Solanaceae</taxon>
        <taxon>Solanoideae</taxon>
        <taxon>Solaneae</taxon>
        <taxon>Solanum</taxon>
    </lineage>
</organism>
<name>A0AAV9KWX9_9SOLN</name>
<keyword evidence="2" id="KW-1185">Reference proteome</keyword>
<dbReference type="AlphaFoldDB" id="A0AAV9KWX9"/>
<evidence type="ECO:0000313" key="2">
    <source>
        <dbReference type="Proteomes" id="UP001311915"/>
    </source>
</evidence>
<proteinExistence type="predicted"/>
<comment type="caution">
    <text evidence="1">The sequence shown here is derived from an EMBL/GenBank/DDBJ whole genome shotgun (WGS) entry which is preliminary data.</text>
</comment>
<dbReference type="Proteomes" id="UP001311915">
    <property type="component" value="Unassembled WGS sequence"/>
</dbReference>
<protein>
    <submittedName>
        <fullName evidence="1">Uncharacterized protein</fullName>
    </submittedName>
</protein>